<feature type="transmembrane region" description="Helical" evidence="1">
    <location>
        <begin position="263"/>
        <end position="281"/>
    </location>
</feature>
<dbReference type="RefSeq" id="WP_150091328.1">
    <property type="nucleotide sequence ID" value="NZ_VWSF01000020.1"/>
</dbReference>
<protein>
    <submittedName>
        <fullName evidence="4">Phosphatase PAP2 family protein</fullName>
    </submittedName>
</protein>
<proteinExistence type="predicted"/>
<comment type="caution">
    <text evidence="4">The sequence shown here is derived from an EMBL/GenBank/DDBJ whole genome shotgun (WGS) entry which is preliminary data.</text>
</comment>
<gene>
    <name evidence="4" type="ORF">F0145_20175</name>
</gene>
<accession>A0A5M6D2I6</accession>
<reference evidence="4 5" key="1">
    <citation type="submission" date="2019-09" db="EMBL/GenBank/DDBJ databases">
        <title>Genome sequence and assembly of Adhaeribacter sp.</title>
        <authorList>
            <person name="Chhetri G."/>
        </authorList>
    </citation>
    <scope>NUCLEOTIDE SEQUENCE [LARGE SCALE GENOMIC DNA]</scope>
    <source>
        <strain evidence="4 5">DK36</strain>
    </source>
</reference>
<dbReference type="EMBL" id="VWSF01000020">
    <property type="protein sequence ID" value="KAA5541688.1"/>
    <property type="molecule type" value="Genomic_DNA"/>
</dbReference>
<keyword evidence="5" id="KW-1185">Reference proteome</keyword>
<evidence type="ECO:0000313" key="5">
    <source>
        <dbReference type="Proteomes" id="UP000323426"/>
    </source>
</evidence>
<keyword evidence="1" id="KW-0812">Transmembrane</keyword>
<evidence type="ECO:0000256" key="2">
    <source>
        <dbReference type="SAM" id="SignalP"/>
    </source>
</evidence>
<dbReference type="CDD" id="cd03394">
    <property type="entry name" value="PAP2_like_5"/>
    <property type="match status" value="1"/>
</dbReference>
<evidence type="ECO:0000313" key="4">
    <source>
        <dbReference type="EMBL" id="KAA5541688.1"/>
    </source>
</evidence>
<name>A0A5M6D2I6_9BACT</name>
<dbReference type="InterPro" id="IPR000326">
    <property type="entry name" value="PAP2/HPO"/>
</dbReference>
<dbReference type="AlphaFoldDB" id="A0A5M6D2I6"/>
<feature type="transmembrane region" description="Helical" evidence="1">
    <location>
        <begin position="234"/>
        <end position="251"/>
    </location>
</feature>
<dbReference type="Gene3D" id="1.20.144.10">
    <property type="entry name" value="Phosphatidic acid phosphatase type 2/haloperoxidase"/>
    <property type="match status" value="1"/>
</dbReference>
<keyword evidence="2" id="KW-0732">Signal</keyword>
<feature type="chain" id="PRO_5024341826" evidence="2">
    <location>
        <begin position="23"/>
        <end position="333"/>
    </location>
</feature>
<dbReference type="Proteomes" id="UP000323426">
    <property type="component" value="Unassembled WGS sequence"/>
</dbReference>
<dbReference type="InterPro" id="IPR036938">
    <property type="entry name" value="PAP2/HPO_sf"/>
</dbReference>
<sequence length="333" mass="36645">MSYIITRLFSGLFLLISHLSVAQTEPLAPLSVRPLLTADSLYQAALAEPQSKALNNNLFIPETPGNLESKVMALRLFYNQNLERLAVPLATVNQKYDALNPQVKRFALPAALVGIGFVGLGRNHIFDYDAEIHEDIMEEHAGFRTTIDDHTRLVPLVAVYGLNLAGIKGKHNLVELSIIALTTDYLSGIITNNIKTLTREHRPDGSNDDSFPSGHTSSAFSKATILWQEYKDVSIWYGVGGYAFASATGALRMLNKKHWLSDVLAGAGVGILTTQAVYAVYPWVQQKIKHTIPALAEKQLMVMPAYTQGSIGFSMVYALNKPNQAKYTAKAKR</sequence>
<dbReference type="Pfam" id="PF01569">
    <property type="entry name" value="PAP2"/>
    <property type="match status" value="1"/>
</dbReference>
<evidence type="ECO:0000256" key="1">
    <source>
        <dbReference type="SAM" id="Phobius"/>
    </source>
</evidence>
<feature type="transmembrane region" description="Helical" evidence="1">
    <location>
        <begin position="301"/>
        <end position="320"/>
    </location>
</feature>
<keyword evidence="1" id="KW-0472">Membrane</keyword>
<organism evidence="4 5">
    <name type="scientific">Adhaeribacter rhizoryzae</name>
    <dbReference type="NCBI Taxonomy" id="2607907"/>
    <lineage>
        <taxon>Bacteria</taxon>
        <taxon>Pseudomonadati</taxon>
        <taxon>Bacteroidota</taxon>
        <taxon>Cytophagia</taxon>
        <taxon>Cytophagales</taxon>
        <taxon>Hymenobacteraceae</taxon>
        <taxon>Adhaeribacter</taxon>
    </lineage>
</organism>
<feature type="signal peptide" evidence="2">
    <location>
        <begin position="1"/>
        <end position="22"/>
    </location>
</feature>
<keyword evidence="1" id="KW-1133">Transmembrane helix</keyword>
<feature type="domain" description="Phosphatidic acid phosphatase type 2/haloperoxidase" evidence="3">
    <location>
        <begin position="176"/>
        <end position="278"/>
    </location>
</feature>
<dbReference type="SMART" id="SM00014">
    <property type="entry name" value="acidPPc"/>
    <property type="match status" value="1"/>
</dbReference>
<evidence type="ECO:0000259" key="3">
    <source>
        <dbReference type="SMART" id="SM00014"/>
    </source>
</evidence>
<dbReference type="SUPFAM" id="SSF48317">
    <property type="entry name" value="Acid phosphatase/Vanadium-dependent haloperoxidase"/>
    <property type="match status" value="1"/>
</dbReference>